<dbReference type="Proteomes" id="UP001425155">
    <property type="component" value="Unassembled WGS sequence"/>
</dbReference>
<dbReference type="GO" id="GO:0005524">
    <property type="term" value="F:ATP binding"/>
    <property type="evidence" value="ECO:0007669"/>
    <property type="project" value="UniProtKB-KW"/>
</dbReference>
<dbReference type="SUPFAM" id="SSF52540">
    <property type="entry name" value="P-loop containing nucleoside triphosphate hydrolases"/>
    <property type="match status" value="1"/>
</dbReference>
<keyword evidence="2" id="KW-1185">Reference proteome</keyword>
<dbReference type="RefSeq" id="WP_342111977.1">
    <property type="nucleotide sequence ID" value="NZ_JBCAUN010000001.1"/>
</dbReference>
<reference evidence="1 2" key="1">
    <citation type="submission" date="2024-03" db="EMBL/GenBank/DDBJ databases">
        <title>YIM 134122 draft genome.</title>
        <authorList>
            <person name="Zuo S."/>
            <person name="Xiong L."/>
        </authorList>
    </citation>
    <scope>NUCLEOTIDE SEQUENCE [LARGE SCALE GENOMIC DNA]</scope>
    <source>
        <strain evidence="1 2">YIM 134122</strain>
    </source>
</reference>
<gene>
    <name evidence="1" type="ORF">WJX64_03775</name>
</gene>
<evidence type="ECO:0000313" key="1">
    <source>
        <dbReference type="EMBL" id="MEN1945657.1"/>
    </source>
</evidence>
<accession>A0ABU9W100</accession>
<name>A0ABU9W100_9MICO</name>
<organism evidence="1 2">
    <name type="scientific">Leifsonia stereocauli</name>
    <dbReference type="NCBI Taxonomy" id="3134136"/>
    <lineage>
        <taxon>Bacteria</taxon>
        <taxon>Bacillati</taxon>
        <taxon>Actinomycetota</taxon>
        <taxon>Actinomycetes</taxon>
        <taxon>Micrococcales</taxon>
        <taxon>Microbacteriaceae</taxon>
        <taxon>Leifsonia</taxon>
    </lineage>
</organism>
<proteinExistence type="predicted"/>
<evidence type="ECO:0000313" key="2">
    <source>
        <dbReference type="Proteomes" id="UP001425155"/>
    </source>
</evidence>
<dbReference type="NCBIfam" id="NF005115">
    <property type="entry name" value="PRK06547.1"/>
    <property type="match status" value="1"/>
</dbReference>
<protein>
    <submittedName>
        <fullName evidence="1">ATP-binding protein</fullName>
    </submittedName>
</protein>
<dbReference type="EMBL" id="JBCLVG010000001">
    <property type="protein sequence ID" value="MEN1945657.1"/>
    <property type="molecule type" value="Genomic_DNA"/>
</dbReference>
<keyword evidence="1" id="KW-0067">ATP-binding</keyword>
<keyword evidence="1" id="KW-0547">Nucleotide-binding</keyword>
<sequence>MPEWIDPRAALERVLDLVAATQPPATVLVDGPSGSGKSTFADLLIAGWADVAGNPALVRLDGIYPGWSGLDAASAAVAADLLVPRAASRDGGWRRWDWTRGAPAEWHEVAASQPLIVEGCGTLSTTSASVVAIRVWIEASDAVRKPRALDRDAGAFDAHWDEWDAQWRRYVEREHPSTRADVRVRSD</sequence>
<dbReference type="InterPro" id="IPR027417">
    <property type="entry name" value="P-loop_NTPase"/>
</dbReference>
<comment type="caution">
    <text evidence="1">The sequence shown here is derived from an EMBL/GenBank/DDBJ whole genome shotgun (WGS) entry which is preliminary data.</text>
</comment>
<dbReference type="Gene3D" id="3.40.50.300">
    <property type="entry name" value="P-loop containing nucleotide triphosphate hydrolases"/>
    <property type="match status" value="1"/>
</dbReference>